<keyword evidence="9" id="KW-1133">Transmembrane helix</keyword>
<accession>A0ABQ5BTS5</accession>
<comment type="caution">
    <text evidence="14">The sequence shown here is derived from an EMBL/GenBank/DDBJ whole genome shotgun (WGS) entry which is preliminary data.</text>
</comment>
<keyword evidence="7" id="KW-0812">Transmembrane</keyword>
<evidence type="ECO:0000256" key="3">
    <source>
        <dbReference type="ARBA" id="ARBA00004922"/>
    </source>
</evidence>
<keyword evidence="10" id="KW-0333">Golgi apparatus</keyword>
<evidence type="ECO:0000313" key="15">
    <source>
        <dbReference type="Proteomes" id="UP001151760"/>
    </source>
</evidence>
<evidence type="ECO:0000256" key="12">
    <source>
        <dbReference type="ARBA" id="ARBA00023211"/>
    </source>
</evidence>
<comment type="pathway">
    <text evidence="3">Protein modification; protein glycosylation.</text>
</comment>
<evidence type="ECO:0000256" key="11">
    <source>
        <dbReference type="ARBA" id="ARBA00023136"/>
    </source>
</evidence>
<name>A0ABQ5BTS5_9ASTR</name>
<protein>
    <submittedName>
        <fullName evidence="14">Probable beta-1,3-galactosyltransferase 2 isoform X1</fullName>
    </submittedName>
</protein>
<sequence>MCSRWTKPEHSMLRSTDPPVKPEEPVSSPYGLVISTTYLRKDFSFGDQFLNDKPSEAGNEKTTTDTEAESMVSVTIQQDICRTPSKGVNLWMGAAKDIMKMDSVFFLNSMLTFKLAHEQKIERLTATLHSFDSQPSNKDVYYAEDRMWTAPEPKGLSILTGVEDEQLQVFTATLGANLAKHRVNPQVYIGCMKSGPVLAHKGVRYHEPEHWKSGEEGNKYFRHATGQLYAISKDLATYISRRLLSEALRSRRTRGD</sequence>
<comment type="similarity">
    <text evidence="4">Belongs to the glycosyltransferase 31 family.</text>
</comment>
<proteinExistence type="inferred from homology"/>
<evidence type="ECO:0000313" key="14">
    <source>
        <dbReference type="EMBL" id="GJT17188.1"/>
    </source>
</evidence>
<dbReference type="Proteomes" id="UP001151760">
    <property type="component" value="Unassembled WGS sequence"/>
</dbReference>
<evidence type="ECO:0000256" key="2">
    <source>
        <dbReference type="ARBA" id="ARBA00004323"/>
    </source>
</evidence>
<feature type="compositionally biased region" description="Basic and acidic residues" evidence="13">
    <location>
        <begin position="1"/>
        <end position="12"/>
    </location>
</feature>
<dbReference type="InterPro" id="IPR002659">
    <property type="entry name" value="Glyco_trans_31"/>
</dbReference>
<keyword evidence="12" id="KW-0464">Manganese</keyword>
<evidence type="ECO:0000256" key="1">
    <source>
        <dbReference type="ARBA" id="ARBA00001936"/>
    </source>
</evidence>
<evidence type="ECO:0000256" key="10">
    <source>
        <dbReference type="ARBA" id="ARBA00023034"/>
    </source>
</evidence>
<dbReference type="Pfam" id="PF01762">
    <property type="entry name" value="Galactosyl_T"/>
    <property type="match status" value="1"/>
</dbReference>
<keyword evidence="8" id="KW-0735">Signal-anchor</keyword>
<keyword evidence="6" id="KW-0808">Transferase</keyword>
<comment type="subcellular location">
    <subcellularLocation>
        <location evidence="2">Golgi apparatus membrane</location>
        <topology evidence="2">Single-pass type II membrane protein</topology>
    </subcellularLocation>
</comment>
<evidence type="ECO:0000256" key="4">
    <source>
        <dbReference type="ARBA" id="ARBA00008661"/>
    </source>
</evidence>
<organism evidence="14 15">
    <name type="scientific">Tanacetum coccineum</name>
    <dbReference type="NCBI Taxonomy" id="301880"/>
    <lineage>
        <taxon>Eukaryota</taxon>
        <taxon>Viridiplantae</taxon>
        <taxon>Streptophyta</taxon>
        <taxon>Embryophyta</taxon>
        <taxon>Tracheophyta</taxon>
        <taxon>Spermatophyta</taxon>
        <taxon>Magnoliopsida</taxon>
        <taxon>eudicotyledons</taxon>
        <taxon>Gunneridae</taxon>
        <taxon>Pentapetalae</taxon>
        <taxon>asterids</taxon>
        <taxon>campanulids</taxon>
        <taxon>Asterales</taxon>
        <taxon>Asteraceae</taxon>
        <taxon>Asteroideae</taxon>
        <taxon>Anthemideae</taxon>
        <taxon>Anthemidinae</taxon>
        <taxon>Tanacetum</taxon>
    </lineage>
</organism>
<gene>
    <name evidence="14" type="ORF">Tco_0875894</name>
</gene>
<reference evidence="14" key="2">
    <citation type="submission" date="2022-01" db="EMBL/GenBank/DDBJ databases">
        <authorList>
            <person name="Yamashiro T."/>
            <person name="Shiraishi A."/>
            <person name="Satake H."/>
            <person name="Nakayama K."/>
        </authorList>
    </citation>
    <scope>NUCLEOTIDE SEQUENCE</scope>
</reference>
<reference evidence="14" key="1">
    <citation type="journal article" date="2022" name="Int. J. Mol. Sci.">
        <title>Draft Genome of Tanacetum Coccineum: Genomic Comparison of Closely Related Tanacetum-Family Plants.</title>
        <authorList>
            <person name="Yamashiro T."/>
            <person name="Shiraishi A."/>
            <person name="Nakayama K."/>
            <person name="Satake H."/>
        </authorList>
    </citation>
    <scope>NUCLEOTIDE SEQUENCE</scope>
</reference>
<dbReference type="EMBL" id="BQNB010013536">
    <property type="protein sequence ID" value="GJT17188.1"/>
    <property type="molecule type" value="Genomic_DNA"/>
</dbReference>
<evidence type="ECO:0000256" key="7">
    <source>
        <dbReference type="ARBA" id="ARBA00022692"/>
    </source>
</evidence>
<evidence type="ECO:0000256" key="5">
    <source>
        <dbReference type="ARBA" id="ARBA00022676"/>
    </source>
</evidence>
<evidence type="ECO:0000256" key="6">
    <source>
        <dbReference type="ARBA" id="ARBA00022679"/>
    </source>
</evidence>
<evidence type="ECO:0000256" key="9">
    <source>
        <dbReference type="ARBA" id="ARBA00022989"/>
    </source>
</evidence>
<keyword evidence="11" id="KW-0472">Membrane</keyword>
<evidence type="ECO:0000256" key="8">
    <source>
        <dbReference type="ARBA" id="ARBA00022968"/>
    </source>
</evidence>
<evidence type="ECO:0000256" key="13">
    <source>
        <dbReference type="SAM" id="MobiDB-lite"/>
    </source>
</evidence>
<comment type="cofactor">
    <cofactor evidence="1">
        <name>Mn(2+)</name>
        <dbReference type="ChEBI" id="CHEBI:29035"/>
    </cofactor>
</comment>
<feature type="region of interest" description="Disordered" evidence="13">
    <location>
        <begin position="1"/>
        <end position="26"/>
    </location>
</feature>
<keyword evidence="5" id="KW-0328">Glycosyltransferase</keyword>
<keyword evidence="15" id="KW-1185">Reference proteome</keyword>